<dbReference type="InterPro" id="IPR051159">
    <property type="entry name" value="Hexapeptide_acetyltransf"/>
</dbReference>
<dbReference type="InterPro" id="IPR001451">
    <property type="entry name" value="Hexapep"/>
</dbReference>
<keyword evidence="1" id="KW-0808">Transferase</keyword>
<dbReference type="Gene3D" id="2.160.10.10">
    <property type="entry name" value="Hexapeptide repeat proteins"/>
    <property type="match status" value="1"/>
</dbReference>
<organism evidence="4 5">
    <name type="scientific">Parasediminibacterium paludis</name>
    <dbReference type="NCBI Taxonomy" id="908966"/>
    <lineage>
        <taxon>Bacteria</taxon>
        <taxon>Pseudomonadati</taxon>
        <taxon>Bacteroidota</taxon>
        <taxon>Chitinophagia</taxon>
        <taxon>Chitinophagales</taxon>
        <taxon>Chitinophagaceae</taxon>
        <taxon>Parasediminibacterium</taxon>
    </lineage>
</organism>
<accession>A0ABV8Q1K5</accession>
<dbReference type="InterPro" id="IPR011004">
    <property type="entry name" value="Trimer_LpxA-like_sf"/>
</dbReference>
<dbReference type="CDD" id="cd04647">
    <property type="entry name" value="LbH_MAT_like"/>
    <property type="match status" value="1"/>
</dbReference>
<dbReference type="RefSeq" id="WP_379015250.1">
    <property type="nucleotide sequence ID" value="NZ_JBHSDC010000029.1"/>
</dbReference>
<keyword evidence="3" id="KW-0012">Acyltransferase</keyword>
<dbReference type="EMBL" id="JBHSDC010000029">
    <property type="protein sequence ID" value="MFC4233116.1"/>
    <property type="molecule type" value="Genomic_DNA"/>
</dbReference>
<evidence type="ECO:0000256" key="2">
    <source>
        <dbReference type="ARBA" id="ARBA00022737"/>
    </source>
</evidence>
<gene>
    <name evidence="4" type="ORF">ACFOW1_14535</name>
</gene>
<evidence type="ECO:0000313" key="4">
    <source>
        <dbReference type="EMBL" id="MFC4233116.1"/>
    </source>
</evidence>
<protein>
    <submittedName>
        <fullName evidence="4">DapH/DapD/GlmU-related protein</fullName>
    </submittedName>
</protein>
<evidence type="ECO:0000313" key="5">
    <source>
        <dbReference type="Proteomes" id="UP001595906"/>
    </source>
</evidence>
<dbReference type="PANTHER" id="PTHR23416">
    <property type="entry name" value="SIALIC ACID SYNTHASE-RELATED"/>
    <property type="match status" value="1"/>
</dbReference>
<sequence>MNKLIIQSLEKYTFFGIVKLLYSFIRTKLLFKNARLIRFPIDLRGKKYITINDGLTTGNYCRIEVIKFNTDILPSLKIGKNLQINNSVHIACTHRVLIGDDVLIASNVFITDHNHGNYSGNEEHDNPFSKPIERKINASPVTIGNRVWLGEHVCVLPGVTIGDGSIIGASSVVNKNIPPNCIAAGNPAKIIKQFNFNTQKWEIV</sequence>
<keyword evidence="5" id="KW-1185">Reference proteome</keyword>
<name>A0ABV8Q1K5_9BACT</name>
<keyword evidence="2" id="KW-0677">Repeat</keyword>
<dbReference type="InterPro" id="IPR018357">
    <property type="entry name" value="Hexapep_transf_CS"/>
</dbReference>
<dbReference type="PANTHER" id="PTHR23416:SF78">
    <property type="entry name" value="LIPOPOLYSACCHARIDE BIOSYNTHESIS O-ACETYL TRANSFERASE WBBJ-RELATED"/>
    <property type="match status" value="1"/>
</dbReference>
<comment type="caution">
    <text evidence="4">The sequence shown here is derived from an EMBL/GenBank/DDBJ whole genome shotgun (WGS) entry which is preliminary data.</text>
</comment>
<evidence type="ECO:0000256" key="3">
    <source>
        <dbReference type="ARBA" id="ARBA00023315"/>
    </source>
</evidence>
<dbReference type="PROSITE" id="PS00101">
    <property type="entry name" value="HEXAPEP_TRANSFERASES"/>
    <property type="match status" value="1"/>
</dbReference>
<evidence type="ECO:0000256" key="1">
    <source>
        <dbReference type="ARBA" id="ARBA00022679"/>
    </source>
</evidence>
<dbReference type="Pfam" id="PF00132">
    <property type="entry name" value="Hexapep"/>
    <property type="match status" value="1"/>
</dbReference>
<dbReference type="Proteomes" id="UP001595906">
    <property type="component" value="Unassembled WGS sequence"/>
</dbReference>
<reference evidence="5" key="1">
    <citation type="journal article" date="2019" name="Int. J. Syst. Evol. Microbiol.">
        <title>The Global Catalogue of Microorganisms (GCM) 10K type strain sequencing project: providing services to taxonomists for standard genome sequencing and annotation.</title>
        <authorList>
            <consortium name="The Broad Institute Genomics Platform"/>
            <consortium name="The Broad Institute Genome Sequencing Center for Infectious Disease"/>
            <person name="Wu L."/>
            <person name="Ma J."/>
        </authorList>
    </citation>
    <scope>NUCLEOTIDE SEQUENCE [LARGE SCALE GENOMIC DNA]</scope>
    <source>
        <strain evidence="5">CECT 8010</strain>
    </source>
</reference>
<proteinExistence type="predicted"/>
<dbReference type="SUPFAM" id="SSF51161">
    <property type="entry name" value="Trimeric LpxA-like enzymes"/>
    <property type="match status" value="1"/>
</dbReference>